<reference evidence="1 2" key="1">
    <citation type="submission" date="2018-08" db="EMBL/GenBank/DDBJ databases">
        <title>A genome reference for cultivated species of the human gut microbiota.</title>
        <authorList>
            <person name="Zou Y."/>
            <person name="Xue W."/>
            <person name="Luo G."/>
        </authorList>
    </citation>
    <scope>NUCLEOTIDE SEQUENCE [LARGE SCALE GENOMIC DNA]</scope>
    <source>
        <strain evidence="1 2">AF48-16</strain>
    </source>
</reference>
<dbReference type="EMBL" id="QRMZ01000020">
    <property type="protein sequence ID" value="RHK05405.1"/>
    <property type="molecule type" value="Genomic_DNA"/>
</dbReference>
<gene>
    <name evidence="1" type="ORF">DW084_14085</name>
</gene>
<sequence>MDELKKQVHGWINVYREFREEGHLRKRKKQSYCFQFKINAIVLYQTSELSYREVVNHLGIN</sequence>
<accession>A0A415EPW3</accession>
<name>A0A415EPW3_ENTCA</name>
<organism evidence="1 2">
    <name type="scientific">Enterococcus casseliflavus</name>
    <name type="common">Enterococcus flavescens</name>
    <dbReference type="NCBI Taxonomy" id="37734"/>
    <lineage>
        <taxon>Bacteria</taxon>
        <taxon>Bacillati</taxon>
        <taxon>Bacillota</taxon>
        <taxon>Bacilli</taxon>
        <taxon>Lactobacillales</taxon>
        <taxon>Enterococcaceae</taxon>
        <taxon>Enterococcus</taxon>
    </lineage>
</organism>
<evidence type="ECO:0008006" key="3">
    <source>
        <dbReference type="Google" id="ProtNLM"/>
    </source>
</evidence>
<dbReference type="SUPFAM" id="SSF48295">
    <property type="entry name" value="TrpR-like"/>
    <property type="match status" value="1"/>
</dbReference>
<dbReference type="AlphaFoldDB" id="A0A415EPW3"/>
<dbReference type="InterPro" id="IPR010921">
    <property type="entry name" value="Trp_repressor/repl_initiator"/>
</dbReference>
<evidence type="ECO:0000313" key="1">
    <source>
        <dbReference type="EMBL" id="RHK05405.1"/>
    </source>
</evidence>
<protein>
    <recommendedName>
        <fullName evidence="3">Transposase</fullName>
    </recommendedName>
</protein>
<evidence type="ECO:0000313" key="2">
    <source>
        <dbReference type="Proteomes" id="UP000286288"/>
    </source>
</evidence>
<dbReference type="GO" id="GO:0043565">
    <property type="term" value="F:sequence-specific DNA binding"/>
    <property type="evidence" value="ECO:0007669"/>
    <property type="project" value="InterPro"/>
</dbReference>
<comment type="caution">
    <text evidence="1">The sequence shown here is derived from an EMBL/GenBank/DDBJ whole genome shotgun (WGS) entry which is preliminary data.</text>
</comment>
<dbReference type="Proteomes" id="UP000286288">
    <property type="component" value="Unassembled WGS sequence"/>
</dbReference>
<proteinExistence type="predicted"/>